<name>A0A8S4Q006_OWEFU</name>
<dbReference type="Proteomes" id="UP000749559">
    <property type="component" value="Unassembled WGS sequence"/>
</dbReference>
<accession>A0A8S4Q006</accession>
<evidence type="ECO:0000313" key="3">
    <source>
        <dbReference type="Proteomes" id="UP000749559"/>
    </source>
</evidence>
<dbReference type="AlphaFoldDB" id="A0A8S4Q006"/>
<protein>
    <submittedName>
        <fullName evidence="2">Uncharacterized protein</fullName>
    </submittedName>
</protein>
<keyword evidence="3" id="KW-1185">Reference proteome</keyword>
<evidence type="ECO:0000256" key="1">
    <source>
        <dbReference type="SAM" id="MobiDB-lite"/>
    </source>
</evidence>
<dbReference type="EMBL" id="CAIIXF020000011">
    <property type="protein sequence ID" value="CAH1798345.1"/>
    <property type="molecule type" value="Genomic_DNA"/>
</dbReference>
<organism evidence="2 3">
    <name type="scientific">Owenia fusiformis</name>
    <name type="common">Polychaete worm</name>
    <dbReference type="NCBI Taxonomy" id="6347"/>
    <lineage>
        <taxon>Eukaryota</taxon>
        <taxon>Metazoa</taxon>
        <taxon>Spiralia</taxon>
        <taxon>Lophotrochozoa</taxon>
        <taxon>Annelida</taxon>
        <taxon>Polychaeta</taxon>
        <taxon>Sedentaria</taxon>
        <taxon>Canalipalpata</taxon>
        <taxon>Sabellida</taxon>
        <taxon>Oweniida</taxon>
        <taxon>Oweniidae</taxon>
        <taxon>Owenia</taxon>
    </lineage>
</organism>
<gene>
    <name evidence="2" type="ORF">OFUS_LOCUS22497</name>
</gene>
<sequence length="149" mass="17131">IPVRIEFVNQMNDSIQQPRNLKQDSNLTSRRRDRNMVKQTQENPHKPRKRLQQLGSDYEANIDAYHDTLAELLSKAKEDDFDRKIMEESISNFGDVRTLMSTIERSLADTKPISLAVIGGSISRGPDSYSEKGKYKRFVRSGFIQGNKK</sequence>
<reference evidence="2" key="1">
    <citation type="submission" date="2022-03" db="EMBL/GenBank/DDBJ databases">
        <authorList>
            <person name="Martin C."/>
        </authorList>
    </citation>
    <scope>NUCLEOTIDE SEQUENCE</scope>
</reference>
<proteinExistence type="predicted"/>
<feature type="non-terminal residue" evidence="2">
    <location>
        <position position="1"/>
    </location>
</feature>
<feature type="compositionally biased region" description="Polar residues" evidence="1">
    <location>
        <begin position="19"/>
        <end position="28"/>
    </location>
</feature>
<comment type="caution">
    <text evidence="2">The sequence shown here is derived from an EMBL/GenBank/DDBJ whole genome shotgun (WGS) entry which is preliminary data.</text>
</comment>
<evidence type="ECO:0000313" key="2">
    <source>
        <dbReference type="EMBL" id="CAH1798345.1"/>
    </source>
</evidence>
<feature type="region of interest" description="Disordered" evidence="1">
    <location>
        <begin position="19"/>
        <end position="57"/>
    </location>
</feature>